<evidence type="ECO:0000256" key="4">
    <source>
        <dbReference type="ARBA" id="ARBA00022741"/>
    </source>
</evidence>
<evidence type="ECO:0000256" key="1">
    <source>
        <dbReference type="ARBA" id="ARBA00010886"/>
    </source>
</evidence>
<dbReference type="Proteomes" id="UP000249061">
    <property type="component" value="Unassembled WGS sequence"/>
</dbReference>
<dbReference type="PROSITE" id="PS00107">
    <property type="entry name" value="PROTEIN_KINASE_ATP"/>
    <property type="match status" value="1"/>
</dbReference>
<dbReference type="AlphaFoldDB" id="A0A2W5TXA0"/>
<dbReference type="InterPro" id="IPR011009">
    <property type="entry name" value="Kinase-like_dom_sf"/>
</dbReference>
<evidence type="ECO:0000256" key="6">
    <source>
        <dbReference type="ARBA" id="ARBA00022840"/>
    </source>
</evidence>
<dbReference type="SUPFAM" id="SSF52540">
    <property type="entry name" value="P-loop containing nucleoside triphosphate hydrolases"/>
    <property type="match status" value="1"/>
</dbReference>
<dbReference type="PROSITE" id="PS50011">
    <property type="entry name" value="PROTEIN_KINASE_DOM"/>
    <property type="match status" value="1"/>
</dbReference>
<dbReference type="InterPro" id="IPR050660">
    <property type="entry name" value="NEK_Ser/Thr_kinase"/>
</dbReference>
<dbReference type="PANTHER" id="PTHR43671">
    <property type="entry name" value="SERINE/THREONINE-PROTEIN KINASE NEK"/>
    <property type="match status" value="1"/>
</dbReference>
<evidence type="ECO:0000256" key="2">
    <source>
        <dbReference type="ARBA" id="ARBA00012513"/>
    </source>
</evidence>
<accession>A0A2W5TXA0</accession>
<name>A0A2W5TXA0_9BACT</name>
<proteinExistence type="inferred from homology"/>
<evidence type="ECO:0000259" key="8">
    <source>
        <dbReference type="PROSITE" id="PS50011"/>
    </source>
</evidence>
<feature type="domain" description="Protein kinase" evidence="8">
    <location>
        <begin position="10"/>
        <end position="293"/>
    </location>
</feature>
<reference evidence="9 10" key="1">
    <citation type="submission" date="2017-08" db="EMBL/GenBank/DDBJ databases">
        <title>Infants hospitalized years apart are colonized by the same room-sourced microbial strains.</title>
        <authorList>
            <person name="Brooks B."/>
            <person name="Olm M.R."/>
            <person name="Firek B.A."/>
            <person name="Baker R."/>
            <person name="Thomas B.C."/>
            <person name="Morowitz M.J."/>
            <person name="Banfield J.F."/>
        </authorList>
    </citation>
    <scope>NUCLEOTIDE SEQUENCE [LARGE SCALE GENOMIC DNA]</scope>
    <source>
        <strain evidence="9">S2_003_000_R2_14</strain>
    </source>
</reference>
<dbReference type="EC" id="2.7.11.1" evidence="2"/>
<feature type="binding site" evidence="7">
    <location>
        <position position="40"/>
    </location>
    <ligand>
        <name>ATP</name>
        <dbReference type="ChEBI" id="CHEBI:30616"/>
    </ligand>
</feature>
<dbReference type="InterPro" id="IPR000719">
    <property type="entry name" value="Prot_kinase_dom"/>
</dbReference>
<evidence type="ECO:0000313" key="10">
    <source>
        <dbReference type="Proteomes" id="UP000249061"/>
    </source>
</evidence>
<sequence length="1163" mass="126788">MTGFRGTARYEIVRELGAGGMGVVYEAIDRERDGRRVALKVLRRQDPDSLSRLKREFRALAGVRHPNLAALYELSVDGDVWFFSLELIDGVDFMSWVRPQQQSSRDAPTAELGVTVRSAGASDQFDASRLEPAFRQLVAGVSFLHSQGRLHRDLKPSNVLVTKDGRVVILDFGLVLELEGAPETDDGSIVGTAAYMAPEQAGSGVVGAPADWYAVGVMLFQALTGRVPFDGTGVQVLLDKQRRPAPSPRDFVPAIVAELDALCVGLLRREPAERFGAAELARQFGGGAVRPRLEAGFVGRDAELGVLRDALAKSRNGAPVVLTLTGVSGVGKSALVRRFISEVDGVVLQGRCYERESVPYKALDSVIDALVRHLTSLSSEKVDALLPRDAAALVRMFPVLGKVRAFRESPLRDVKEATELRRRAIHALRELLGRIGDRAPLVVVIDDAQWGDADSAQVLQELVHAEGAPPVLAVLVFTREFPTPDEEGIALHLRELDTEAARSLAAQLGGANRAEALARDSRGNPFLLHQLAEVGGDIALEDVMRSRLDMLEGAQRRLLEAVALAASPLSERVAQAVSGLRASDFDVVTVLKSARLLRGTQDDRIEPWHHRTREAVVNAIDVGRAQDLHVRLADALKAAGELDAVAWHLGAAGLVERAADETLDAARRASRQLAFERAGVLFERALELMPRDDTRRRDVQLELAQTWAQAGRGADSARTYALAMDEQGDALAPDRTLELRRLRAEQLLRSGHIDAGLAAVREVLDQLGMTLAKTPTRAVMALLFRRFHIWFRGLSFVETPASRIAPELLQRIDACWAVSMGLAMVDTIRGAGFQSRQLLLALEAGEPYRVARALSAEAAFVATGGVRSERRAADLIGESRALADRIGDAQLSGLIDFCDGLTRFLVGRWREAARLTSDAEKRFADVGAAVSWEAANSRLFAVWAQFYLGDVAGLSVRIPALLRDAEQRGDRYAVTGLRLGLANVVALAADDVAGARASMKTALSGWSSHAFHFQHYWAVVSETMADLYEAPSAATLARIETCWRSLSSSQLLRIQNVRVEARSLMARVLLALGRNDEALRHARMLEREGADWASAQALLIEGLATNSPERLRAAASAFDRCEMTLFATITRLRLGEEGARAWLHSQGIRSPERFAQILAPIHR</sequence>
<keyword evidence="4 7" id="KW-0547">Nucleotide-binding</keyword>
<dbReference type="Gene3D" id="1.10.510.10">
    <property type="entry name" value="Transferase(Phosphotransferase) domain 1"/>
    <property type="match status" value="1"/>
</dbReference>
<dbReference type="Pfam" id="PF13191">
    <property type="entry name" value="AAA_16"/>
    <property type="match status" value="1"/>
</dbReference>
<dbReference type="Gene3D" id="3.30.200.20">
    <property type="entry name" value="Phosphorylase Kinase, domain 1"/>
    <property type="match status" value="1"/>
</dbReference>
<dbReference type="CDD" id="cd14014">
    <property type="entry name" value="STKc_PknB_like"/>
    <property type="match status" value="1"/>
</dbReference>
<evidence type="ECO:0000256" key="3">
    <source>
        <dbReference type="ARBA" id="ARBA00022679"/>
    </source>
</evidence>
<evidence type="ECO:0000313" key="9">
    <source>
        <dbReference type="EMBL" id="PZR15975.1"/>
    </source>
</evidence>
<organism evidence="9 10">
    <name type="scientific">Archangium gephyra</name>
    <dbReference type="NCBI Taxonomy" id="48"/>
    <lineage>
        <taxon>Bacteria</taxon>
        <taxon>Pseudomonadati</taxon>
        <taxon>Myxococcota</taxon>
        <taxon>Myxococcia</taxon>
        <taxon>Myxococcales</taxon>
        <taxon>Cystobacterineae</taxon>
        <taxon>Archangiaceae</taxon>
        <taxon>Archangium</taxon>
    </lineage>
</organism>
<evidence type="ECO:0000256" key="5">
    <source>
        <dbReference type="ARBA" id="ARBA00022777"/>
    </source>
</evidence>
<dbReference type="EMBL" id="QFQP01000004">
    <property type="protein sequence ID" value="PZR15975.1"/>
    <property type="molecule type" value="Genomic_DNA"/>
</dbReference>
<dbReference type="SMART" id="SM00220">
    <property type="entry name" value="S_TKc"/>
    <property type="match status" value="1"/>
</dbReference>
<dbReference type="PANTHER" id="PTHR43671:SF13">
    <property type="entry name" value="SERINE_THREONINE-PROTEIN KINASE NEK2"/>
    <property type="match status" value="1"/>
</dbReference>
<dbReference type="InterPro" id="IPR017441">
    <property type="entry name" value="Protein_kinase_ATP_BS"/>
</dbReference>
<dbReference type="GO" id="GO:0004674">
    <property type="term" value="F:protein serine/threonine kinase activity"/>
    <property type="evidence" value="ECO:0007669"/>
    <property type="project" value="UniProtKB-EC"/>
</dbReference>
<protein>
    <recommendedName>
        <fullName evidence="2">non-specific serine/threonine protein kinase</fullName>
        <ecNumber evidence="2">2.7.11.1</ecNumber>
    </recommendedName>
</protein>
<keyword evidence="6 7" id="KW-0067">ATP-binding</keyword>
<gene>
    <name evidence="9" type="ORF">DI536_06640</name>
</gene>
<keyword evidence="3" id="KW-0808">Transferase</keyword>
<dbReference type="InterPro" id="IPR041664">
    <property type="entry name" value="AAA_16"/>
</dbReference>
<dbReference type="InterPro" id="IPR027417">
    <property type="entry name" value="P-loop_NTPase"/>
</dbReference>
<evidence type="ECO:0000256" key="7">
    <source>
        <dbReference type="PROSITE-ProRule" id="PRU10141"/>
    </source>
</evidence>
<dbReference type="Gene3D" id="3.40.50.300">
    <property type="entry name" value="P-loop containing nucleotide triphosphate hydrolases"/>
    <property type="match status" value="1"/>
</dbReference>
<dbReference type="SUPFAM" id="SSF56112">
    <property type="entry name" value="Protein kinase-like (PK-like)"/>
    <property type="match status" value="1"/>
</dbReference>
<comment type="caution">
    <text evidence="9">The sequence shown here is derived from an EMBL/GenBank/DDBJ whole genome shotgun (WGS) entry which is preliminary data.</text>
</comment>
<dbReference type="GO" id="GO:0005524">
    <property type="term" value="F:ATP binding"/>
    <property type="evidence" value="ECO:0007669"/>
    <property type="project" value="UniProtKB-UniRule"/>
</dbReference>
<comment type="similarity">
    <text evidence="1">Belongs to the protein kinase superfamily. NEK Ser/Thr protein kinase family. NIMA subfamily.</text>
</comment>
<dbReference type="Pfam" id="PF00069">
    <property type="entry name" value="Pkinase"/>
    <property type="match status" value="1"/>
</dbReference>
<keyword evidence="5" id="KW-0418">Kinase</keyword>